<keyword evidence="1" id="KW-1133">Transmembrane helix</keyword>
<feature type="domain" description="EAL" evidence="2">
    <location>
        <begin position="380"/>
        <end position="630"/>
    </location>
</feature>
<dbReference type="CDD" id="cd01949">
    <property type="entry name" value="GGDEF"/>
    <property type="match status" value="1"/>
</dbReference>
<dbReference type="InterPro" id="IPR029787">
    <property type="entry name" value="Nucleotide_cyclase"/>
</dbReference>
<dbReference type="InterPro" id="IPR052155">
    <property type="entry name" value="Biofilm_reg_signaling"/>
</dbReference>
<dbReference type="SMART" id="SM00267">
    <property type="entry name" value="GGDEF"/>
    <property type="match status" value="1"/>
</dbReference>
<dbReference type="NCBIfam" id="TIGR00254">
    <property type="entry name" value="GGDEF"/>
    <property type="match status" value="1"/>
</dbReference>
<dbReference type="PROSITE" id="PS50887">
    <property type="entry name" value="GGDEF"/>
    <property type="match status" value="1"/>
</dbReference>
<dbReference type="PANTHER" id="PTHR44757:SF2">
    <property type="entry name" value="BIOFILM ARCHITECTURE MAINTENANCE PROTEIN MBAA"/>
    <property type="match status" value="1"/>
</dbReference>
<dbReference type="PROSITE" id="PS50883">
    <property type="entry name" value="EAL"/>
    <property type="match status" value="1"/>
</dbReference>
<keyword evidence="1" id="KW-0472">Membrane</keyword>
<feature type="transmembrane region" description="Helical" evidence="1">
    <location>
        <begin position="49"/>
        <end position="71"/>
    </location>
</feature>
<organism evidence="4 5">
    <name type="scientific">Methylocystis parvus</name>
    <dbReference type="NCBI Taxonomy" id="134"/>
    <lineage>
        <taxon>Bacteria</taxon>
        <taxon>Pseudomonadati</taxon>
        <taxon>Pseudomonadota</taxon>
        <taxon>Alphaproteobacteria</taxon>
        <taxon>Hyphomicrobiales</taxon>
        <taxon>Methylocystaceae</taxon>
        <taxon>Methylocystis</taxon>
    </lineage>
</organism>
<keyword evidence="5" id="KW-1185">Reference proteome</keyword>
<dbReference type="EMBL" id="CP044331">
    <property type="protein sequence ID" value="QGM97953.1"/>
    <property type="molecule type" value="Genomic_DNA"/>
</dbReference>
<dbReference type="CDD" id="cd01948">
    <property type="entry name" value="EAL"/>
    <property type="match status" value="1"/>
</dbReference>
<dbReference type="SUPFAM" id="SSF141868">
    <property type="entry name" value="EAL domain-like"/>
    <property type="match status" value="1"/>
</dbReference>
<proteinExistence type="predicted"/>
<evidence type="ECO:0000313" key="5">
    <source>
        <dbReference type="Proteomes" id="UP000422569"/>
    </source>
</evidence>
<dbReference type="InterPro" id="IPR043128">
    <property type="entry name" value="Rev_trsase/Diguanyl_cyclase"/>
</dbReference>
<dbReference type="Proteomes" id="UP000422569">
    <property type="component" value="Chromosome"/>
</dbReference>
<dbReference type="InterPro" id="IPR001633">
    <property type="entry name" value="EAL_dom"/>
</dbReference>
<dbReference type="SUPFAM" id="SSF55073">
    <property type="entry name" value="Nucleotide cyclase"/>
    <property type="match status" value="1"/>
</dbReference>
<dbReference type="Pfam" id="PF00563">
    <property type="entry name" value="EAL"/>
    <property type="match status" value="1"/>
</dbReference>
<evidence type="ECO:0000259" key="3">
    <source>
        <dbReference type="PROSITE" id="PS50887"/>
    </source>
</evidence>
<feature type="transmembrane region" description="Helical" evidence="1">
    <location>
        <begin position="166"/>
        <end position="185"/>
    </location>
</feature>
<dbReference type="Pfam" id="PF00990">
    <property type="entry name" value="GGDEF"/>
    <property type="match status" value="1"/>
</dbReference>
<dbReference type="InterPro" id="IPR000160">
    <property type="entry name" value="GGDEF_dom"/>
</dbReference>
<dbReference type="AlphaFoldDB" id="A0A6B8M9I6"/>
<dbReference type="KEGG" id="mpar:F7D14_11030"/>
<feature type="transmembrane region" description="Helical" evidence="1">
    <location>
        <begin position="92"/>
        <end position="111"/>
    </location>
</feature>
<feature type="domain" description="GGDEF" evidence="3">
    <location>
        <begin position="239"/>
        <end position="371"/>
    </location>
</feature>
<evidence type="ECO:0000256" key="1">
    <source>
        <dbReference type="SAM" id="Phobius"/>
    </source>
</evidence>
<reference evidence="4 5" key="1">
    <citation type="submission" date="2019-09" db="EMBL/GenBank/DDBJ databases">
        <title>Isolation and complete genome sequencing of Methylocystis species.</title>
        <authorList>
            <person name="Rumah B.L."/>
            <person name="Stead C.E."/>
            <person name="Stevens B.C."/>
            <person name="Minton N.P."/>
            <person name="Grosse-Honebrink A."/>
            <person name="Zhang Y."/>
        </authorList>
    </citation>
    <scope>NUCLEOTIDE SEQUENCE [LARGE SCALE GENOMIC DNA]</scope>
    <source>
        <strain evidence="4 5">BRCS2</strain>
    </source>
</reference>
<dbReference type="PANTHER" id="PTHR44757">
    <property type="entry name" value="DIGUANYLATE CYCLASE DGCP"/>
    <property type="match status" value="1"/>
</dbReference>
<keyword evidence="1" id="KW-0812">Transmembrane</keyword>
<gene>
    <name evidence="4" type="ORF">F7D14_11030</name>
</gene>
<dbReference type="SMART" id="SM00052">
    <property type="entry name" value="EAL"/>
    <property type="match status" value="1"/>
</dbReference>
<dbReference type="Gene3D" id="3.20.20.450">
    <property type="entry name" value="EAL domain"/>
    <property type="match status" value="1"/>
</dbReference>
<evidence type="ECO:0000313" key="4">
    <source>
        <dbReference type="EMBL" id="QGM97953.1"/>
    </source>
</evidence>
<dbReference type="Gene3D" id="3.30.70.270">
    <property type="match status" value="1"/>
</dbReference>
<sequence length="634" mass="68114">MKEKVRKARHDAIIDAQFEAIARHVPALYFTVSAFVCFLIIILKNLASPAFFFIWGGALICGAAFRARHWIKLRKLGAHMTTAQKLGQIERTTRVGILVCVALCGVAVVVARAPSPTLQAVAMMLIWSAAVGAAFNVAVLPSASGGILLIATAATAAVFFHSGDPLLAVAIPALCALAGAIWDLLAKNFDGFSALVHSNVENAFLRREAVQMATTDALTSLPNRRAFDERLRELSASDRRFAVAMIDLDGFKPVNDLHGHIVGDLFLAEAAKRLSARVESAGLLARMGGDEFALLIEGFRSQEDVVAVTRRLVDALSAPFVHERATAHMSCSCGVALRYEGEEAGRLLERADMALYEAKAKARGGIVLFSDELERVALRHTIVSHDLRAAIESDAFQMAFQPIVDLRTGALSGFEALARWRHPELGSVPPDVFIPMAEKSGLIAPLSALLLRRAARAARDWPSHLTLSFNLSAAQTDQPGTALAILSIIEDCGLPPSRLEIELTETAVLADLAIATRTISGLATAGIHISLDDFGAGYSSFGQLCDLALDKVKIDKSFVDRIVTERRAASIVGAIIGMCDGLNMQCVAEGIETQAQFDKLRALGCHKGQGYLISPPLPEEELIGFIARAERKVA</sequence>
<accession>A0A6B8M9I6</accession>
<name>A0A6B8M9I6_9HYPH</name>
<protein>
    <submittedName>
        <fullName evidence="4">EAL domain-containing protein</fullName>
    </submittedName>
</protein>
<dbReference type="InterPro" id="IPR035919">
    <property type="entry name" value="EAL_sf"/>
</dbReference>
<dbReference type="RefSeq" id="WP_016919464.1">
    <property type="nucleotide sequence ID" value="NZ_CP044331.1"/>
</dbReference>
<evidence type="ECO:0000259" key="2">
    <source>
        <dbReference type="PROSITE" id="PS50883"/>
    </source>
</evidence>
<feature type="transmembrane region" description="Helical" evidence="1">
    <location>
        <begin position="21"/>
        <end position="43"/>
    </location>
</feature>